<dbReference type="OrthoDB" id="1434917at2"/>
<organism evidence="2 3">
    <name type="scientific">Hyunsoonleella pacifica</name>
    <dbReference type="NCBI Taxonomy" id="1080224"/>
    <lineage>
        <taxon>Bacteria</taxon>
        <taxon>Pseudomonadati</taxon>
        <taxon>Bacteroidota</taxon>
        <taxon>Flavobacteriia</taxon>
        <taxon>Flavobacteriales</taxon>
        <taxon>Flavobacteriaceae</taxon>
    </lineage>
</organism>
<feature type="domain" description="DinB-like" evidence="1">
    <location>
        <begin position="12"/>
        <end position="149"/>
    </location>
</feature>
<accession>A0A4V2JAT4</accession>
<dbReference type="Pfam" id="PF12867">
    <property type="entry name" value="DinB_2"/>
    <property type="match status" value="1"/>
</dbReference>
<keyword evidence="3" id="KW-1185">Reference proteome</keyword>
<sequence>MNFDLKKSIELLERSPKTYETLFCNLNYNWNRINEGQNTWSAYSIIGHLIHGEKTDWIPRAKIILNQGDKNFEPYDRFAQEKLYSTQTFEELITEFKILRINNVEELKSWNLTEQDLNKEGIHPDLGIVTLKQLISTWTIHDIIHLNQISRVIVKHYGEDIGPWKKYVRLLNE</sequence>
<name>A0A4V2JAT4_9FLAO</name>
<evidence type="ECO:0000259" key="1">
    <source>
        <dbReference type="Pfam" id="PF12867"/>
    </source>
</evidence>
<dbReference type="Gene3D" id="1.20.120.450">
    <property type="entry name" value="dinb family like domain"/>
    <property type="match status" value="1"/>
</dbReference>
<gene>
    <name evidence="2" type="ORF">EYD46_13485</name>
</gene>
<dbReference type="AlphaFoldDB" id="A0A4V2JAT4"/>
<dbReference type="SUPFAM" id="SSF109854">
    <property type="entry name" value="DinB/YfiT-like putative metalloenzymes"/>
    <property type="match status" value="1"/>
</dbReference>
<dbReference type="InterPro" id="IPR034660">
    <property type="entry name" value="DinB/YfiT-like"/>
</dbReference>
<dbReference type="EMBL" id="SIRS01000005">
    <property type="protein sequence ID" value="TBN14578.1"/>
    <property type="molecule type" value="Genomic_DNA"/>
</dbReference>
<evidence type="ECO:0000313" key="2">
    <source>
        <dbReference type="EMBL" id="TBN14578.1"/>
    </source>
</evidence>
<dbReference type="RefSeq" id="WP_130937700.1">
    <property type="nucleotide sequence ID" value="NZ_BMEE01000002.1"/>
</dbReference>
<protein>
    <submittedName>
        <fullName evidence="2">DinB family protein</fullName>
    </submittedName>
</protein>
<dbReference type="InterPro" id="IPR024775">
    <property type="entry name" value="DinB-like"/>
</dbReference>
<reference evidence="2 3" key="1">
    <citation type="journal article" date="2015" name="Int. J. Syst. Evol. Microbiol.">
        <title>Hyunsoonleella pacifica sp. nov., isolated from seawater of South Pacific Gyre.</title>
        <authorList>
            <person name="Gao X."/>
            <person name="Zhang Z."/>
            <person name="Dai X."/>
            <person name="Zhang X.H."/>
        </authorList>
    </citation>
    <scope>NUCLEOTIDE SEQUENCE [LARGE SCALE GENOMIC DNA]</scope>
    <source>
        <strain evidence="2 3">SW033</strain>
    </source>
</reference>
<dbReference type="Proteomes" id="UP000292372">
    <property type="component" value="Unassembled WGS sequence"/>
</dbReference>
<proteinExistence type="predicted"/>
<evidence type="ECO:0000313" key="3">
    <source>
        <dbReference type="Proteomes" id="UP000292372"/>
    </source>
</evidence>
<comment type="caution">
    <text evidence="2">The sequence shown here is derived from an EMBL/GenBank/DDBJ whole genome shotgun (WGS) entry which is preliminary data.</text>
</comment>